<accession>D3PME4</accession>
<dbReference type="InterPro" id="IPR003795">
    <property type="entry name" value="DUF192"/>
</dbReference>
<evidence type="ECO:0000313" key="1">
    <source>
        <dbReference type="EMBL" id="ADD29250.1"/>
    </source>
</evidence>
<proteinExistence type="predicted"/>
<dbReference type="PANTHER" id="PTHR37953:SF1">
    <property type="entry name" value="UPF0127 PROTEIN MJ1496"/>
    <property type="match status" value="1"/>
</dbReference>
<dbReference type="InterPro" id="IPR038695">
    <property type="entry name" value="Saro_0823-like_sf"/>
</dbReference>
<dbReference type="PATRIC" id="fig|504728.9.peg.2070"/>
<dbReference type="EMBL" id="CP005385">
    <property type="protein sequence ID" value="AGK05299.1"/>
    <property type="molecule type" value="Genomic_DNA"/>
</dbReference>
<gene>
    <name evidence="1" type="ordered locus">Mrub_2499</name>
    <name evidence="2" type="ORF">K649_10035</name>
</gene>
<protein>
    <recommendedName>
        <fullName evidence="5">DUF192 domain-containing protein</fullName>
    </recommendedName>
</protein>
<sequence length="174" mass="18869">MSRSGGLRGYGLGLIALAVALSTTGYFWAGQILNRPPQRTPPVPNAVVSISSPKGTVELPVYRLSNPRVLDLFTRKAHQGLLYSFLEPRDQAWTGMGLEKPVSVAFLDSRGTILAILDIEPCPAPPQGKGCRSYVPGVVYRQVLEVGQGWFARYQIKPGAAVRVRPLEAAPNTQ</sequence>
<dbReference type="Gene3D" id="2.60.120.1140">
    <property type="entry name" value="Protein of unknown function DUF192"/>
    <property type="match status" value="1"/>
</dbReference>
<evidence type="ECO:0000313" key="3">
    <source>
        <dbReference type="Proteomes" id="UP000006655"/>
    </source>
</evidence>
<dbReference type="Proteomes" id="UP000006655">
    <property type="component" value="Chromosome"/>
</dbReference>
<organism evidence="2 4">
    <name type="scientific">Meiothermus ruber (strain ATCC 35948 / DSM 1279 / VKM B-1258 / 21)</name>
    <name type="common">Thermus ruber</name>
    <dbReference type="NCBI Taxonomy" id="504728"/>
    <lineage>
        <taxon>Bacteria</taxon>
        <taxon>Thermotogati</taxon>
        <taxon>Deinococcota</taxon>
        <taxon>Deinococci</taxon>
        <taxon>Thermales</taxon>
        <taxon>Thermaceae</taxon>
        <taxon>Meiothermus</taxon>
    </lineage>
</organism>
<dbReference type="Proteomes" id="UP000013026">
    <property type="component" value="Chromosome"/>
</dbReference>
<dbReference type="EMBL" id="CP001743">
    <property type="protein sequence ID" value="ADD29250.1"/>
    <property type="molecule type" value="Genomic_DNA"/>
</dbReference>
<dbReference type="STRING" id="504728.K649_10035"/>
<reference evidence="2 4" key="3">
    <citation type="submission" date="2013-04" db="EMBL/GenBank/DDBJ databases">
        <authorList>
            <person name="Chin J."/>
            <person name="Alexander D.H."/>
            <person name="Marks P."/>
            <person name="Korlach J."/>
            <person name="Clum A."/>
            <person name="Copeland A."/>
        </authorList>
    </citation>
    <scope>NUCLEOTIDE SEQUENCE [LARGE SCALE GENOMIC DNA]</scope>
    <source>
        <strain evidence="4">ATCC 35948 / DSM 1279 / VKM B-1258 / 21</strain>
        <strain evidence="2">DSM 1279</strain>
    </source>
</reference>
<evidence type="ECO:0008006" key="5">
    <source>
        <dbReference type="Google" id="ProtNLM"/>
    </source>
</evidence>
<dbReference type="AlphaFoldDB" id="D3PME4"/>
<dbReference type="eggNOG" id="COG1430">
    <property type="taxonomic scope" value="Bacteria"/>
</dbReference>
<reference evidence="1 3" key="1">
    <citation type="journal article" date="2010" name="Stand. Genomic Sci.">
        <title>Complete genome sequence of Meiothermus ruber type strain (21).</title>
        <authorList>
            <person name="Tindall B.J."/>
            <person name="Sikorski J."/>
            <person name="Lucas S."/>
            <person name="Goltsman E."/>
            <person name="Copeland A."/>
            <person name="Glavina Del Rio T."/>
            <person name="Nolan M."/>
            <person name="Tice H."/>
            <person name="Cheng J.F."/>
            <person name="Han C."/>
            <person name="Pitluck S."/>
            <person name="Liolios K."/>
            <person name="Ivanova N."/>
            <person name="Mavromatis K."/>
            <person name="Ovchinnikova G."/>
            <person name="Pati A."/>
            <person name="Fahnrich R."/>
            <person name="Goodwin L."/>
            <person name="Chen A."/>
            <person name="Palaniappan K."/>
            <person name="Land M."/>
            <person name="Hauser L."/>
            <person name="Chang Y.J."/>
            <person name="Jeffries C.D."/>
            <person name="Rohde M."/>
            <person name="Goker M."/>
            <person name="Woyke T."/>
            <person name="Bristow J."/>
            <person name="Eisen J.A."/>
            <person name="Markowitz V."/>
            <person name="Hugenholtz P."/>
            <person name="Kyrpides N.C."/>
            <person name="Klenk H.P."/>
            <person name="Lapidus A."/>
        </authorList>
    </citation>
    <scope>NUCLEOTIDE SEQUENCE [LARGE SCALE GENOMIC DNA]</scope>
    <source>
        <strain evidence="3">ATCC 35948 / DSM 1279 / VKM B-1258 / 21</strain>
        <strain evidence="1">DSM 1279</strain>
    </source>
</reference>
<evidence type="ECO:0000313" key="2">
    <source>
        <dbReference type="EMBL" id="AGK05299.1"/>
    </source>
</evidence>
<name>D3PME4_MEIRD</name>
<dbReference type="KEGG" id="mre:K649_10035"/>
<dbReference type="PANTHER" id="PTHR37953">
    <property type="entry name" value="UPF0127 PROTEIN MJ1496"/>
    <property type="match status" value="1"/>
</dbReference>
<keyword evidence="3" id="KW-1185">Reference proteome</keyword>
<dbReference type="RefSeq" id="WP_013014748.1">
    <property type="nucleotide sequence ID" value="NC_013946.1"/>
</dbReference>
<reference evidence="2" key="2">
    <citation type="submission" date="2013-04" db="EMBL/GenBank/DDBJ databases">
        <title>Non-Hybrid, Finished Microbial Genome Assemblies from Long-Read SMRT Sequencing Data.</title>
        <authorList>
            <person name="Klammer A."/>
            <person name="Drake J."/>
            <person name="Heiner C."/>
            <person name="Clum A."/>
            <person name="Copeland A."/>
            <person name="Huddleston J."/>
            <person name="Eichler E."/>
            <person name="Turner S.W."/>
        </authorList>
    </citation>
    <scope>NUCLEOTIDE SEQUENCE</scope>
    <source>
        <strain evidence="2">DSM 1279</strain>
    </source>
</reference>
<dbReference type="KEGG" id="mrb:Mrub_2499"/>
<dbReference type="Pfam" id="PF02643">
    <property type="entry name" value="DUF192"/>
    <property type="match status" value="1"/>
</dbReference>
<dbReference type="OrthoDB" id="5526466at2"/>
<evidence type="ECO:0000313" key="4">
    <source>
        <dbReference type="Proteomes" id="UP000013026"/>
    </source>
</evidence>